<feature type="compositionally biased region" description="Polar residues" evidence="1">
    <location>
        <begin position="198"/>
        <end position="210"/>
    </location>
</feature>
<feature type="region of interest" description="Disordered" evidence="1">
    <location>
        <begin position="1"/>
        <end position="45"/>
    </location>
</feature>
<accession>A0A0B6Z219</accession>
<proteinExistence type="predicted"/>
<dbReference type="AlphaFoldDB" id="A0A0B6Z219"/>
<name>A0A0B6Z219_9EUPU</name>
<protein>
    <submittedName>
        <fullName evidence="2">Uncharacterized protein</fullName>
    </submittedName>
</protein>
<reference evidence="2" key="1">
    <citation type="submission" date="2014-12" db="EMBL/GenBank/DDBJ databases">
        <title>Insight into the proteome of Arion vulgaris.</title>
        <authorList>
            <person name="Aradska J."/>
            <person name="Bulat T."/>
            <person name="Smidak R."/>
            <person name="Sarate P."/>
            <person name="Gangsoo J."/>
            <person name="Sialana F."/>
            <person name="Bilban M."/>
            <person name="Lubec G."/>
        </authorList>
    </citation>
    <scope>NUCLEOTIDE SEQUENCE</scope>
    <source>
        <tissue evidence="2">Skin</tissue>
    </source>
</reference>
<evidence type="ECO:0000256" key="1">
    <source>
        <dbReference type="SAM" id="MobiDB-lite"/>
    </source>
</evidence>
<gene>
    <name evidence="2" type="primary">ORF45738</name>
</gene>
<feature type="compositionally biased region" description="Polar residues" evidence="1">
    <location>
        <begin position="92"/>
        <end position="110"/>
    </location>
</feature>
<feature type="non-terminal residue" evidence="2">
    <location>
        <position position="1"/>
    </location>
</feature>
<feature type="compositionally biased region" description="Low complexity" evidence="1">
    <location>
        <begin position="211"/>
        <end position="221"/>
    </location>
</feature>
<feature type="compositionally biased region" description="Polar residues" evidence="1">
    <location>
        <begin position="163"/>
        <end position="173"/>
    </location>
</feature>
<organism evidence="2">
    <name type="scientific">Arion vulgaris</name>
    <dbReference type="NCBI Taxonomy" id="1028688"/>
    <lineage>
        <taxon>Eukaryota</taxon>
        <taxon>Metazoa</taxon>
        <taxon>Spiralia</taxon>
        <taxon>Lophotrochozoa</taxon>
        <taxon>Mollusca</taxon>
        <taxon>Gastropoda</taxon>
        <taxon>Heterobranchia</taxon>
        <taxon>Euthyneura</taxon>
        <taxon>Panpulmonata</taxon>
        <taxon>Eupulmonata</taxon>
        <taxon>Stylommatophora</taxon>
        <taxon>Helicina</taxon>
        <taxon>Arionoidea</taxon>
        <taxon>Arionidae</taxon>
        <taxon>Arion</taxon>
    </lineage>
</organism>
<feature type="compositionally biased region" description="Basic and acidic residues" evidence="1">
    <location>
        <begin position="30"/>
        <end position="42"/>
    </location>
</feature>
<evidence type="ECO:0000313" key="2">
    <source>
        <dbReference type="EMBL" id="CEK62639.1"/>
    </source>
</evidence>
<sequence>DRRDWSSIGTGSSFDKLRDGRHGRLFRRRTQSDPTHDTERPSSADVCTCHQHNNSINIHEHSANIFTFPTNGQHSALDQKDCLSPNDVFEAPTTQLPNSRLSPNMNSSGHIKSFRVGGLSKPRSTASCDVSPHRLLTRRNRSPNNRPPNLDFRLANGSPGLHRQQNQSWSTSKLVPKENYKGSNPSLRSSVLYPGRSSHGNSTPTFGSIASKSTSSLSTKLPHSSVTPAKFLQHDPDCKLYVKSRESLHTPISKKERQLLDDSNEDWTPITRQRAASESQTTGRRRCFSQTPDSADLNFSHEHAHVHWADELKGTSLSTSVLLSNIRPRSYSHGAMDSSPNRPILKSCMFRTLNQKHDR</sequence>
<feature type="region of interest" description="Disordered" evidence="1">
    <location>
        <begin position="90"/>
        <end position="221"/>
    </location>
</feature>
<dbReference type="EMBL" id="HACG01015774">
    <property type="protein sequence ID" value="CEK62639.1"/>
    <property type="molecule type" value="Transcribed_RNA"/>
</dbReference>